<comment type="pathway">
    <text evidence="2">Secondary metabolite biosynthesis.</text>
</comment>
<evidence type="ECO:0000256" key="3">
    <source>
        <dbReference type="ARBA" id="ARBA00010617"/>
    </source>
</evidence>
<dbReference type="InterPro" id="IPR001128">
    <property type="entry name" value="Cyt_P450"/>
</dbReference>
<keyword evidence="8 10" id="KW-0503">Monooxygenase</keyword>
<evidence type="ECO:0000256" key="7">
    <source>
        <dbReference type="ARBA" id="ARBA00023004"/>
    </source>
</evidence>
<dbReference type="STRING" id="1858805.M5FZE6"/>
<dbReference type="HOGENOM" id="CLU_001570_2_3_1"/>
<dbReference type="InterPro" id="IPR036396">
    <property type="entry name" value="Cyt_P450_sf"/>
</dbReference>
<dbReference type="PANTHER" id="PTHR46300">
    <property type="entry name" value="P450, PUTATIVE (EUROFUNG)-RELATED-RELATED"/>
    <property type="match status" value="1"/>
</dbReference>
<dbReference type="PANTHER" id="PTHR46300:SF7">
    <property type="entry name" value="P450, PUTATIVE (EUROFUNG)-RELATED"/>
    <property type="match status" value="1"/>
</dbReference>
<gene>
    <name evidence="11" type="ORF">DACRYDRAFT_82774</name>
</gene>
<evidence type="ECO:0000256" key="4">
    <source>
        <dbReference type="ARBA" id="ARBA00022617"/>
    </source>
</evidence>
<sequence length="508" mass="56876">MFLVSLVLGAGTIAVFLLISYNSIHRVLSSPPVPPGPPGLPVLGNLFQLPKANSHLIFAEWSRRYGDMMTLTVLGKPIIVLNSARAVTEVLEKGASASAGRPQLVMAHELVGLGKLPTLTSDVSMHRKYRRLYARALNSTACQNYWDIQLREMRRGVLQLLEGREDPVEAIMQSVGSIISEVVYGHRLTGPDDEFLVTARKVLLIFERVIRPGAFIVDTLPFLKHLPDWFPGASFKITARQWRETADELRQTHLQKVQREMEAGTAQPCYVSNILSRPQILEHVGFDELVELVKYSAGTLYGAGADTTLATLENFLVAMLLFPKVWERGREEIERVIGQERLPKMQDRAMLPYCQAMVQEILRWRPVVPLGIPHAMLEDGLYSGYRFPRGTTVIASIWSMTHNSKIYPHPEEFRPERFLSDDGTRVLDGGREAFGFGRRVCPGQHLAEASVFAFIITFLWGANMTGSSSFDGTVIYETGAVNRPKEIPCQIQVRSEQCLDMLQASLSN</sequence>
<comment type="similarity">
    <text evidence="3 10">Belongs to the cytochrome P450 family.</text>
</comment>
<evidence type="ECO:0000256" key="2">
    <source>
        <dbReference type="ARBA" id="ARBA00005179"/>
    </source>
</evidence>
<dbReference type="EMBL" id="JH795871">
    <property type="protein sequence ID" value="EJT98941.1"/>
    <property type="molecule type" value="Genomic_DNA"/>
</dbReference>
<proteinExistence type="inferred from homology"/>
<keyword evidence="4 9" id="KW-0349">Heme</keyword>
<organism evidence="11 12">
    <name type="scientific">Dacryopinax primogenitus (strain DJM 731)</name>
    <name type="common">Brown rot fungus</name>
    <dbReference type="NCBI Taxonomy" id="1858805"/>
    <lineage>
        <taxon>Eukaryota</taxon>
        <taxon>Fungi</taxon>
        <taxon>Dikarya</taxon>
        <taxon>Basidiomycota</taxon>
        <taxon>Agaricomycotina</taxon>
        <taxon>Dacrymycetes</taxon>
        <taxon>Dacrymycetales</taxon>
        <taxon>Dacrymycetaceae</taxon>
        <taxon>Dacryopinax</taxon>
    </lineage>
</organism>
<accession>M5FZE6</accession>
<keyword evidence="7 9" id="KW-0408">Iron</keyword>
<feature type="binding site" description="axial binding residue" evidence="9">
    <location>
        <position position="441"/>
    </location>
    <ligand>
        <name>heme</name>
        <dbReference type="ChEBI" id="CHEBI:30413"/>
    </ligand>
    <ligandPart>
        <name>Fe</name>
        <dbReference type="ChEBI" id="CHEBI:18248"/>
    </ligandPart>
</feature>
<dbReference type="Pfam" id="PF00067">
    <property type="entry name" value="p450"/>
    <property type="match status" value="1"/>
</dbReference>
<name>M5FZE6_DACPD</name>
<keyword evidence="6 10" id="KW-0560">Oxidoreductase</keyword>
<evidence type="ECO:0000256" key="5">
    <source>
        <dbReference type="ARBA" id="ARBA00022723"/>
    </source>
</evidence>
<evidence type="ECO:0000256" key="10">
    <source>
        <dbReference type="RuleBase" id="RU000461"/>
    </source>
</evidence>
<dbReference type="InterPro" id="IPR050364">
    <property type="entry name" value="Cytochrome_P450_fung"/>
</dbReference>
<keyword evidence="12" id="KW-1185">Reference proteome</keyword>
<dbReference type="GO" id="GO:0004497">
    <property type="term" value="F:monooxygenase activity"/>
    <property type="evidence" value="ECO:0007669"/>
    <property type="project" value="UniProtKB-KW"/>
</dbReference>
<dbReference type="GO" id="GO:0020037">
    <property type="term" value="F:heme binding"/>
    <property type="evidence" value="ECO:0007669"/>
    <property type="project" value="InterPro"/>
</dbReference>
<evidence type="ECO:0000256" key="9">
    <source>
        <dbReference type="PIRSR" id="PIRSR602401-1"/>
    </source>
</evidence>
<evidence type="ECO:0000313" key="11">
    <source>
        <dbReference type="EMBL" id="EJT98941.1"/>
    </source>
</evidence>
<keyword evidence="5 9" id="KW-0479">Metal-binding</keyword>
<protein>
    <submittedName>
        <fullName evidence="11">Cytochrome P450</fullName>
    </submittedName>
</protein>
<dbReference type="InterPro" id="IPR002401">
    <property type="entry name" value="Cyt_P450_E_grp-I"/>
</dbReference>
<dbReference type="Gene3D" id="1.10.630.10">
    <property type="entry name" value="Cytochrome P450"/>
    <property type="match status" value="1"/>
</dbReference>
<dbReference type="PROSITE" id="PS00086">
    <property type="entry name" value="CYTOCHROME_P450"/>
    <property type="match status" value="1"/>
</dbReference>
<evidence type="ECO:0000256" key="6">
    <source>
        <dbReference type="ARBA" id="ARBA00023002"/>
    </source>
</evidence>
<dbReference type="RefSeq" id="XP_040625839.1">
    <property type="nucleotide sequence ID" value="XM_040776590.1"/>
</dbReference>
<dbReference type="GeneID" id="63691652"/>
<dbReference type="SUPFAM" id="SSF48264">
    <property type="entry name" value="Cytochrome P450"/>
    <property type="match status" value="1"/>
</dbReference>
<dbReference type="OrthoDB" id="2789670at2759"/>
<reference evidence="11 12" key="1">
    <citation type="journal article" date="2012" name="Science">
        <title>The Paleozoic origin of enzymatic lignin decomposition reconstructed from 31 fungal genomes.</title>
        <authorList>
            <person name="Floudas D."/>
            <person name="Binder M."/>
            <person name="Riley R."/>
            <person name="Barry K."/>
            <person name="Blanchette R.A."/>
            <person name="Henrissat B."/>
            <person name="Martinez A.T."/>
            <person name="Otillar R."/>
            <person name="Spatafora J.W."/>
            <person name="Yadav J.S."/>
            <person name="Aerts A."/>
            <person name="Benoit I."/>
            <person name="Boyd A."/>
            <person name="Carlson A."/>
            <person name="Copeland A."/>
            <person name="Coutinho P.M."/>
            <person name="de Vries R.P."/>
            <person name="Ferreira P."/>
            <person name="Findley K."/>
            <person name="Foster B."/>
            <person name="Gaskell J."/>
            <person name="Glotzer D."/>
            <person name="Gorecki P."/>
            <person name="Heitman J."/>
            <person name="Hesse C."/>
            <person name="Hori C."/>
            <person name="Igarashi K."/>
            <person name="Jurgens J.A."/>
            <person name="Kallen N."/>
            <person name="Kersten P."/>
            <person name="Kohler A."/>
            <person name="Kuees U."/>
            <person name="Kumar T.K.A."/>
            <person name="Kuo A."/>
            <person name="LaButti K."/>
            <person name="Larrondo L.F."/>
            <person name="Lindquist E."/>
            <person name="Ling A."/>
            <person name="Lombard V."/>
            <person name="Lucas S."/>
            <person name="Lundell T."/>
            <person name="Martin R."/>
            <person name="McLaughlin D.J."/>
            <person name="Morgenstern I."/>
            <person name="Morin E."/>
            <person name="Murat C."/>
            <person name="Nagy L.G."/>
            <person name="Nolan M."/>
            <person name="Ohm R.A."/>
            <person name="Patyshakuliyeva A."/>
            <person name="Rokas A."/>
            <person name="Ruiz-Duenas F.J."/>
            <person name="Sabat G."/>
            <person name="Salamov A."/>
            <person name="Samejima M."/>
            <person name="Schmutz J."/>
            <person name="Slot J.C."/>
            <person name="St John F."/>
            <person name="Stenlid J."/>
            <person name="Sun H."/>
            <person name="Sun S."/>
            <person name="Syed K."/>
            <person name="Tsang A."/>
            <person name="Wiebenga A."/>
            <person name="Young D."/>
            <person name="Pisabarro A."/>
            <person name="Eastwood D.C."/>
            <person name="Martin F."/>
            <person name="Cullen D."/>
            <person name="Grigoriev I.V."/>
            <person name="Hibbett D.S."/>
        </authorList>
    </citation>
    <scope>NUCLEOTIDE SEQUENCE [LARGE SCALE GENOMIC DNA]</scope>
    <source>
        <strain evidence="11 12">DJM-731 SS1</strain>
    </source>
</reference>
<dbReference type="CDD" id="cd11065">
    <property type="entry name" value="CYP64-like"/>
    <property type="match status" value="1"/>
</dbReference>
<evidence type="ECO:0000256" key="8">
    <source>
        <dbReference type="ARBA" id="ARBA00023033"/>
    </source>
</evidence>
<comment type="cofactor">
    <cofactor evidence="1 9">
        <name>heme</name>
        <dbReference type="ChEBI" id="CHEBI:30413"/>
    </cofactor>
</comment>
<dbReference type="AlphaFoldDB" id="M5FZE6"/>
<dbReference type="InterPro" id="IPR017972">
    <property type="entry name" value="Cyt_P450_CS"/>
</dbReference>
<dbReference type="GO" id="GO:0005506">
    <property type="term" value="F:iron ion binding"/>
    <property type="evidence" value="ECO:0007669"/>
    <property type="project" value="InterPro"/>
</dbReference>
<dbReference type="PRINTS" id="PR00463">
    <property type="entry name" value="EP450I"/>
</dbReference>
<dbReference type="Proteomes" id="UP000030653">
    <property type="component" value="Unassembled WGS sequence"/>
</dbReference>
<dbReference type="GO" id="GO:0016705">
    <property type="term" value="F:oxidoreductase activity, acting on paired donors, with incorporation or reduction of molecular oxygen"/>
    <property type="evidence" value="ECO:0007669"/>
    <property type="project" value="InterPro"/>
</dbReference>
<evidence type="ECO:0000313" key="12">
    <source>
        <dbReference type="Proteomes" id="UP000030653"/>
    </source>
</evidence>
<dbReference type="PRINTS" id="PR00385">
    <property type="entry name" value="P450"/>
</dbReference>
<evidence type="ECO:0000256" key="1">
    <source>
        <dbReference type="ARBA" id="ARBA00001971"/>
    </source>
</evidence>